<dbReference type="STRING" id="913774.A0A0C3H0X7"/>
<keyword evidence="8" id="KW-0175">Coiled coil</keyword>
<dbReference type="InParanoid" id="A0A0C3H0X7"/>
<dbReference type="GO" id="GO:0005634">
    <property type="term" value="C:nucleus"/>
    <property type="evidence" value="ECO:0007669"/>
    <property type="project" value="UniProtKB-SubCell"/>
</dbReference>
<dbReference type="GO" id="GO:0051382">
    <property type="term" value="P:kinetochore assembly"/>
    <property type="evidence" value="ECO:0007669"/>
    <property type="project" value="InterPro"/>
</dbReference>
<feature type="non-terminal residue" evidence="10">
    <location>
        <position position="1"/>
    </location>
</feature>
<keyword evidence="5" id="KW-0539">Nucleus</keyword>
<evidence type="ECO:0000256" key="8">
    <source>
        <dbReference type="SAM" id="Coils"/>
    </source>
</evidence>
<feature type="domain" description="Centromere protein H C-terminal" evidence="9">
    <location>
        <begin position="11"/>
        <end position="182"/>
    </location>
</feature>
<evidence type="ECO:0000256" key="2">
    <source>
        <dbReference type="ARBA" id="ARBA00004629"/>
    </source>
</evidence>
<dbReference type="Proteomes" id="UP000054321">
    <property type="component" value="Unassembled WGS sequence"/>
</dbReference>
<evidence type="ECO:0000259" key="9">
    <source>
        <dbReference type="Pfam" id="PF05837"/>
    </source>
</evidence>
<dbReference type="PANTHER" id="PTHR48122">
    <property type="entry name" value="CENTROMERE PROTEIN H"/>
    <property type="match status" value="1"/>
</dbReference>
<evidence type="ECO:0000256" key="7">
    <source>
        <dbReference type="ARBA" id="ARBA00025735"/>
    </source>
</evidence>
<dbReference type="InterPro" id="IPR040034">
    <property type="entry name" value="CENP-H"/>
</dbReference>
<keyword evidence="6" id="KW-0137">Centromere</keyword>
<organism evidence="10 11">
    <name type="scientific">Oidiodendron maius (strain Zn)</name>
    <dbReference type="NCBI Taxonomy" id="913774"/>
    <lineage>
        <taxon>Eukaryota</taxon>
        <taxon>Fungi</taxon>
        <taxon>Dikarya</taxon>
        <taxon>Ascomycota</taxon>
        <taxon>Pezizomycotina</taxon>
        <taxon>Leotiomycetes</taxon>
        <taxon>Leotiomycetes incertae sedis</taxon>
        <taxon>Myxotrichaceae</taxon>
        <taxon>Oidiodendron</taxon>
    </lineage>
</organism>
<evidence type="ECO:0000313" key="10">
    <source>
        <dbReference type="EMBL" id="KIN01861.1"/>
    </source>
</evidence>
<comment type="subcellular location">
    <subcellularLocation>
        <location evidence="2">Chromosome</location>
        <location evidence="2">Centromere</location>
        <location evidence="2">Kinetochore</location>
    </subcellularLocation>
    <subcellularLocation>
        <location evidence="1">Nucleus</location>
    </subcellularLocation>
</comment>
<evidence type="ECO:0000256" key="6">
    <source>
        <dbReference type="ARBA" id="ARBA00023328"/>
    </source>
</evidence>
<gene>
    <name evidence="10" type="ORF">OIDMADRAFT_120900</name>
</gene>
<evidence type="ECO:0000256" key="1">
    <source>
        <dbReference type="ARBA" id="ARBA00004123"/>
    </source>
</evidence>
<dbReference type="GO" id="GO:0007059">
    <property type="term" value="P:chromosome segregation"/>
    <property type="evidence" value="ECO:0007669"/>
    <property type="project" value="TreeGrafter"/>
</dbReference>
<dbReference type="GO" id="GO:0043515">
    <property type="term" value="F:kinetochore binding"/>
    <property type="evidence" value="ECO:0007669"/>
    <property type="project" value="TreeGrafter"/>
</dbReference>
<dbReference type="PANTHER" id="PTHR48122:SF1">
    <property type="entry name" value="CENTROMERE PROTEIN H"/>
    <property type="match status" value="1"/>
</dbReference>
<protein>
    <recommendedName>
        <fullName evidence="9">Centromere protein H C-terminal domain-containing protein</fullName>
    </recommendedName>
</protein>
<keyword evidence="4" id="KW-0995">Kinetochore</keyword>
<evidence type="ECO:0000256" key="4">
    <source>
        <dbReference type="ARBA" id="ARBA00022838"/>
    </source>
</evidence>
<name>A0A0C3H0X7_OIDMZ</name>
<comment type="similarity">
    <text evidence="7">Belongs to the CENP-H/MCM16 family.</text>
</comment>
<proteinExistence type="inferred from homology"/>
<keyword evidence="3" id="KW-0158">Chromosome</keyword>
<dbReference type="Pfam" id="PF05837">
    <property type="entry name" value="CENP-H"/>
    <property type="match status" value="1"/>
</dbReference>
<dbReference type="HOGENOM" id="CLU_078299_1_1_1"/>
<dbReference type="EMBL" id="KN832875">
    <property type="protein sequence ID" value="KIN01861.1"/>
    <property type="molecule type" value="Genomic_DNA"/>
</dbReference>
<dbReference type="InterPro" id="IPR008426">
    <property type="entry name" value="CENP-H_C"/>
</dbReference>
<feature type="coiled-coil region" evidence="8">
    <location>
        <begin position="71"/>
        <end position="98"/>
    </location>
</feature>
<dbReference type="OrthoDB" id="2274804at2759"/>
<dbReference type="GO" id="GO:0000776">
    <property type="term" value="C:kinetochore"/>
    <property type="evidence" value="ECO:0007669"/>
    <property type="project" value="UniProtKB-KW"/>
</dbReference>
<evidence type="ECO:0000256" key="3">
    <source>
        <dbReference type="ARBA" id="ARBA00022454"/>
    </source>
</evidence>
<dbReference type="GO" id="GO:0007052">
    <property type="term" value="P:mitotic spindle organization"/>
    <property type="evidence" value="ECO:0007669"/>
    <property type="project" value="TreeGrafter"/>
</dbReference>
<keyword evidence="11" id="KW-1185">Reference proteome</keyword>
<accession>A0A0C3H0X7</accession>
<evidence type="ECO:0000256" key="5">
    <source>
        <dbReference type="ARBA" id="ARBA00023242"/>
    </source>
</evidence>
<dbReference type="AlphaFoldDB" id="A0A0C3H0X7"/>
<reference evidence="11" key="2">
    <citation type="submission" date="2015-01" db="EMBL/GenBank/DDBJ databases">
        <title>Evolutionary Origins and Diversification of the Mycorrhizal Mutualists.</title>
        <authorList>
            <consortium name="DOE Joint Genome Institute"/>
            <consortium name="Mycorrhizal Genomics Consortium"/>
            <person name="Kohler A."/>
            <person name="Kuo A."/>
            <person name="Nagy L.G."/>
            <person name="Floudas D."/>
            <person name="Copeland A."/>
            <person name="Barry K.W."/>
            <person name="Cichocki N."/>
            <person name="Veneault-Fourrey C."/>
            <person name="LaButti K."/>
            <person name="Lindquist E.A."/>
            <person name="Lipzen A."/>
            <person name="Lundell T."/>
            <person name="Morin E."/>
            <person name="Murat C."/>
            <person name="Riley R."/>
            <person name="Ohm R."/>
            <person name="Sun H."/>
            <person name="Tunlid A."/>
            <person name="Henrissat B."/>
            <person name="Grigoriev I.V."/>
            <person name="Hibbett D.S."/>
            <person name="Martin F."/>
        </authorList>
    </citation>
    <scope>NUCLEOTIDE SEQUENCE [LARGE SCALE GENOMIC DNA]</scope>
    <source>
        <strain evidence="11">Zn</strain>
    </source>
</reference>
<sequence length="189" mass="20961">VFLPFIDEPVEATEEDIKLAEQDLLKAKALYQVRTNIVENVLVANPILKAVHAGSNASIIEQDLLPFIQKRDELSRTLSNLSSKALSAENELMEVESEHMITAQKNVELATHMLSLADQAKAQKNGDVEDPRLRARLEELDAAMRASRQRWRILKGTASATIAGSGADWARDPKLLEIVMDDDDDGDDD</sequence>
<reference evidence="10 11" key="1">
    <citation type="submission" date="2014-04" db="EMBL/GenBank/DDBJ databases">
        <authorList>
            <consortium name="DOE Joint Genome Institute"/>
            <person name="Kuo A."/>
            <person name="Martino E."/>
            <person name="Perotto S."/>
            <person name="Kohler A."/>
            <person name="Nagy L.G."/>
            <person name="Floudas D."/>
            <person name="Copeland A."/>
            <person name="Barry K.W."/>
            <person name="Cichocki N."/>
            <person name="Veneault-Fourrey C."/>
            <person name="LaButti K."/>
            <person name="Lindquist E.A."/>
            <person name="Lipzen A."/>
            <person name="Lundell T."/>
            <person name="Morin E."/>
            <person name="Murat C."/>
            <person name="Sun H."/>
            <person name="Tunlid A."/>
            <person name="Henrissat B."/>
            <person name="Grigoriev I.V."/>
            <person name="Hibbett D.S."/>
            <person name="Martin F."/>
            <person name="Nordberg H.P."/>
            <person name="Cantor M.N."/>
            <person name="Hua S.X."/>
        </authorList>
    </citation>
    <scope>NUCLEOTIDE SEQUENCE [LARGE SCALE GENOMIC DNA]</scope>
    <source>
        <strain evidence="10 11">Zn</strain>
    </source>
</reference>
<evidence type="ECO:0000313" key="11">
    <source>
        <dbReference type="Proteomes" id="UP000054321"/>
    </source>
</evidence>